<evidence type="ECO:0000256" key="4">
    <source>
        <dbReference type="ARBA" id="ARBA00023069"/>
    </source>
</evidence>
<accession>A0AAV6GDY7</accession>
<dbReference type="Pfam" id="PF11618">
    <property type="entry name" value="C2-C2_1"/>
    <property type="match status" value="1"/>
</dbReference>
<organism evidence="9 10">
    <name type="scientific">Alosa alosa</name>
    <name type="common">allis shad</name>
    <dbReference type="NCBI Taxonomy" id="278164"/>
    <lineage>
        <taxon>Eukaryota</taxon>
        <taxon>Metazoa</taxon>
        <taxon>Chordata</taxon>
        <taxon>Craniata</taxon>
        <taxon>Vertebrata</taxon>
        <taxon>Euteleostomi</taxon>
        <taxon>Actinopterygii</taxon>
        <taxon>Neopterygii</taxon>
        <taxon>Teleostei</taxon>
        <taxon>Clupei</taxon>
        <taxon>Clupeiformes</taxon>
        <taxon>Clupeoidei</taxon>
        <taxon>Clupeidae</taxon>
        <taxon>Alosa</taxon>
    </lineage>
</organism>
<evidence type="ECO:0000256" key="6">
    <source>
        <dbReference type="SAM" id="Coils"/>
    </source>
</evidence>
<dbReference type="Proteomes" id="UP000823561">
    <property type="component" value="Chromosome 11"/>
</dbReference>
<name>A0AAV6GDY7_9TELE</name>
<dbReference type="PROSITE" id="PS50004">
    <property type="entry name" value="C2"/>
    <property type="match status" value="1"/>
</dbReference>
<keyword evidence="10" id="KW-1185">Reference proteome</keyword>
<dbReference type="PANTHER" id="PTHR14240:SF1">
    <property type="entry name" value="PROTEIN FANTOM-RELATED"/>
    <property type="match status" value="1"/>
</dbReference>
<dbReference type="PANTHER" id="PTHR14240">
    <property type="entry name" value="RETINITIS PIGMENTOSA GTPASE REGULATOR-INTERACTING PROTEIN"/>
    <property type="match status" value="1"/>
</dbReference>
<evidence type="ECO:0000256" key="7">
    <source>
        <dbReference type="SAM" id="MobiDB-lite"/>
    </source>
</evidence>
<keyword evidence="3 6" id="KW-0175">Coiled coil</keyword>
<feature type="compositionally biased region" description="Polar residues" evidence="7">
    <location>
        <begin position="930"/>
        <end position="939"/>
    </location>
</feature>
<keyword evidence="4" id="KW-0969">Cilium</keyword>
<keyword evidence="5" id="KW-0966">Cell projection</keyword>
<evidence type="ECO:0000259" key="8">
    <source>
        <dbReference type="PROSITE" id="PS50004"/>
    </source>
</evidence>
<evidence type="ECO:0000313" key="9">
    <source>
        <dbReference type="EMBL" id="KAG5273368.1"/>
    </source>
</evidence>
<dbReference type="InterPro" id="IPR041091">
    <property type="entry name" value="RPGRIP1_C"/>
</dbReference>
<feature type="region of interest" description="Disordered" evidence="7">
    <location>
        <begin position="1"/>
        <end position="22"/>
    </location>
</feature>
<dbReference type="InterPro" id="IPR031139">
    <property type="entry name" value="RPGRIP1_fam"/>
</dbReference>
<dbReference type="GO" id="GO:0005856">
    <property type="term" value="C:cytoskeleton"/>
    <property type="evidence" value="ECO:0007669"/>
    <property type="project" value="UniProtKB-ARBA"/>
</dbReference>
<feature type="region of interest" description="Disordered" evidence="7">
    <location>
        <begin position="1001"/>
        <end position="1054"/>
    </location>
</feature>
<dbReference type="InterPro" id="IPR035892">
    <property type="entry name" value="C2_domain_sf"/>
</dbReference>
<proteinExistence type="inferred from homology"/>
<dbReference type="EMBL" id="JADWDJ010000011">
    <property type="protein sequence ID" value="KAG5273368.1"/>
    <property type="molecule type" value="Genomic_DNA"/>
</dbReference>
<dbReference type="Gene3D" id="2.60.40.150">
    <property type="entry name" value="C2 domain"/>
    <property type="match status" value="3"/>
</dbReference>
<feature type="coiled-coil region" evidence="6">
    <location>
        <begin position="105"/>
        <end position="146"/>
    </location>
</feature>
<evidence type="ECO:0000313" key="10">
    <source>
        <dbReference type="Proteomes" id="UP000823561"/>
    </source>
</evidence>
<evidence type="ECO:0000256" key="3">
    <source>
        <dbReference type="ARBA" id="ARBA00023054"/>
    </source>
</evidence>
<dbReference type="Pfam" id="PF00168">
    <property type="entry name" value="C2"/>
    <property type="match status" value="1"/>
</dbReference>
<feature type="coiled-coil region" evidence="6">
    <location>
        <begin position="409"/>
        <end position="457"/>
    </location>
</feature>
<dbReference type="InterPro" id="IPR021656">
    <property type="entry name" value="C2-C2_1"/>
</dbReference>
<evidence type="ECO:0000256" key="1">
    <source>
        <dbReference type="ARBA" id="ARBA00004138"/>
    </source>
</evidence>
<dbReference type="AlphaFoldDB" id="A0AAV6GDY7"/>
<evidence type="ECO:0000256" key="5">
    <source>
        <dbReference type="ARBA" id="ARBA00023273"/>
    </source>
</evidence>
<dbReference type="FunFam" id="2.60.40.150:FF:000073">
    <property type="entry name" value="protein fantom isoform X1"/>
    <property type="match status" value="1"/>
</dbReference>
<sequence>MSRSSFADETAGDAPVRDMSLNLTGVGTPEYLTTQNAKARQAVSKVSREELEDRFLRLHDENLLLKQHTHKQEDKIKRMATKLIRLVKDRKRMEQTSSGVVAGRDVELEEMIEELQEKVHQLEKQNEGLKQRLLTAKQQLQVQSRRPTPYGHVQSRINTGLRRLRDDFPAMPEDTANTLTRATRSAEADIGARPPHGLLPRYGHSLLDDARAEIRNLENVIENQRAQMEEMERMTEACREQLRRKEREYEESLLQLREQQASGQRSTIKENVELIKLQKQLADKGNAFIVLEERLLQLQESQRTLKASHDMVMTKVDELTEQLREERLKNLNLEGQLQLKVLEQRRIEELKDQIVDLEKERDLLKENCDKLVNSAFDVSQEQKWKTREQQLKLQIAQLEMALKSDLTDKNEILDKIKAERDTNEKLSQENSQLQLRYLEQKQQLEELQERMAFFTKESDVDAAELSEALMLIKVRKVQKRGDLDFLEREPSGEHSMKELQATHAETVEELEKTRNLLFMQHKINKDYQAEVEAVNRKLDDLKLESQMKLEKLAHLLDMRAAKIRKLEAQLRDIAYGTKSHVFRPEVTEEDTADEFDETINLERGENLLEIHLGNARLSPEALGKLGDPDPTTFCTFAFFDFEIQSTPVVRGAHPAYNFTSQYLVRMDDLFLQYLHTSTVVVETQLAEGVDYRTVAAGHLRLNQLLDRNGKVFGTLHLVGVEGETQAFGTLDYWLRLRVPMEQAIRLYKERIKAMGYLSSSMNQDSQSASVNPSPSLTEGSLNELYVTVRCCSNLKSRELGNSQPSPYVVYKLYDFPDHDTPIIASSNNAYFDDCKGFPLEMNADLDRYLRAETLFFYVFDDQDAGEQLYLGKAGVPLLSLAHDKSITGTFELADPAGCRSGHIEQNISDEEEKEEQREEEPKQKAPPQTHVHSQRTLSVTPLPKPRQLISLKASSKKVSFRDVTTEDHPVEESGPSGAENSRIINPETTRVPAAPQAVEVMQPACADEEEEDEEESHFSEGQVIASSSLSISEESEISEEIPKQEMDDQQMDSSEVNELILSDSDDCIVPGHSTQNRKQPSERIRVEVVSLTLQAGSRVAADKDIARLFVEYSILDLPSIETPLSLPKPLPGQSIHYNYSNVIHVDVEKNQARRQALRAVLEGRTKRFESIKFTVVSDPPEEEEQEQECEDVAVAYLRIPDILERKQDMVDIPLNIVDIADSSEVVGSLKVTVEALHALKSIMEDPDHDHPIAALA</sequence>
<dbReference type="GO" id="GO:0032391">
    <property type="term" value="C:photoreceptor connecting cilium"/>
    <property type="evidence" value="ECO:0007669"/>
    <property type="project" value="TreeGrafter"/>
</dbReference>
<dbReference type="SUPFAM" id="SSF49562">
    <property type="entry name" value="C2 domain (Calcium/lipid-binding domain, CaLB)"/>
    <property type="match status" value="2"/>
</dbReference>
<feature type="domain" description="C2" evidence="8">
    <location>
        <begin position="760"/>
        <end position="890"/>
    </location>
</feature>
<evidence type="ECO:0000256" key="2">
    <source>
        <dbReference type="ARBA" id="ARBA00006042"/>
    </source>
</evidence>
<feature type="coiled-coil region" evidence="6">
    <location>
        <begin position="496"/>
        <end position="551"/>
    </location>
</feature>
<feature type="compositionally biased region" description="Basic and acidic residues" evidence="7">
    <location>
        <begin position="914"/>
        <end position="923"/>
    </location>
</feature>
<feature type="coiled-coil region" evidence="6">
    <location>
        <begin position="316"/>
        <end position="374"/>
    </location>
</feature>
<comment type="subcellular location">
    <subcellularLocation>
        <location evidence="1">Cell projection</location>
        <location evidence="1">Cilium</location>
    </subcellularLocation>
</comment>
<feature type="compositionally biased region" description="Acidic residues" evidence="7">
    <location>
        <begin position="1006"/>
        <end position="1015"/>
    </location>
</feature>
<feature type="region of interest" description="Disordered" evidence="7">
    <location>
        <begin position="908"/>
        <end position="985"/>
    </location>
</feature>
<comment type="similarity">
    <text evidence="2">Belongs to the RPGRIP1 family.</text>
</comment>
<dbReference type="GO" id="GO:1905515">
    <property type="term" value="P:non-motile cilium assembly"/>
    <property type="evidence" value="ECO:0007669"/>
    <property type="project" value="TreeGrafter"/>
</dbReference>
<feature type="compositionally biased region" description="Basic and acidic residues" evidence="7">
    <location>
        <begin position="959"/>
        <end position="971"/>
    </location>
</feature>
<comment type="caution">
    <text evidence="9">The sequence shown here is derived from an EMBL/GenBank/DDBJ whole genome shotgun (WGS) entry which is preliminary data.</text>
</comment>
<gene>
    <name evidence="9" type="ORF">AALO_G00150580</name>
</gene>
<feature type="coiled-coil region" evidence="6">
    <location>
        <begin position="207"/>
        <end position="262"/>
    </location>
</feature>
<dbReference type="Pfam" id="PF18111">
    <property type="entry name" value="RPGR1_C"/>
    <property type="match status" value="1"/>
</dbReference>
<reference evidence="9" key="1">
    <citation type="submission" date="2020-10" db="EMBL/GenBank/DDBJ databases">
        <title>Chromosome-scale genome assembly of the Allis shad, Alosa alosa.</title>
        <authorList>
            <person name="Margot Z."/>
            <person name="Christophe K."/>
            <person name="Cabau C."/>
            <person name="Louis A."/>
            <person name="Berthelot C."/>
            <person name="Parey E."/>
            <person name="Roest Crollius H."/>
            <person name="Montfort J."/>
            <person name="Robinson-Rechavi M."/>
            <person name="Bucao C."/>
            <person name="Bouchez O."/>
            <person name="Gislard M."/>
            <person name="Lluch J."/>
            <person name="Milhes M."/>
            <person name="Lampietro C."/>
            <person name="Lopez Roques C."/>
            <person name="Donnadieu C."/>
            <person name="Braasch I."/>
            <person name="Desvignes T."/>
            <person name="Postlethwait J."/>
            <person name="Bobe J."/>
            <person name="Guiguen Y."/>
        </authorList>
    </citation>
    <scope>NUCLEOTIDE SEQUENCE</scope>
    <source>
        <strain evidence="9">M-15738</strain>
        <tissue evidence="9">Blood</tissue>
    </source>
</reference>
<protein>
    <recommendedName>
        <fullName evidence="8">C2 domain-containing protein</fullName>
    </recommendedName>
</protein>
<dbReference type="InterPro" id="IPR000008">
    <property type="entry name" value="C2_dom"/>
</dbReference>
<dbReference type="CDD" id="cd00030">
    <property type="entry name" value="C2"/>
    <property type="match status" value="1"/>
</dbReference>
<dbReference type="GO" id="GO:0046548">
    <property type="term" value="P:retinal rod cell development"/>
    <property type="evidence" value="ECO:0007669"/>
    <property type="project" value="TreeGrafter"/>
</dbReference>